<dbReference type="PANTHER" id="PTHR38013">
    <property type="entry name" value="GLYCOPROTEIN/POLYSACCHARIDE METABOLISM"/>
    <property type="match status" value="1"/>
</dbReference>
<evidence type="ECO:0000313" key="2">
    <source>
        <dbReference type="EMBL" id="GLQ74863.1"/>
    </source>
</evidence>
<dbReference type="PROSITE" id="PS51257">
    <property type="entry name" value="PROKAR_LIPOPROTEIN"/>
    <property type="match status" value="1"/>
</dbReference>
<protein>
    <recommendedName>
        <fullName evidence="4">Lipo-like protein</fullName>
    </recommendedName>
</protein>
<accession>A0AAV5NWE3</accession>
<comment type="caution">
    <text evidence="2">The sequence shown here is derived from an EMBL/GenBank/DDBJ whole genome shotgun (WGS) entry which is preliminary data.</text>
</comment>
<gene>
    <name evidence="2" type="ORF">GCM10007932_42250</name>
</gene>
<name>A0AAV5NWE3_9VIBR</name>
<organism evidence="2 3">
    <name type="scientific">Vibrio penaeicida</name>
    <dbReference type="NCBI Taxonomy" id="104609"/>
    <lineage>
        <taxon>Bacteria</taxon>
        <taxon>Pseudomonadati</taxon>
        <taxon>Pseudomonadota</taxon>
        <taxon>Gammaproteobacteria</taxon>
        <taxon>Vibrionales</taxon>
        <taxon>Vibrionaceae</taxon>
        <taxon>Vibrio</taxon>
    </lineage>
</organism>
<dbReference type="Proteomes" id="UP001156690">
    <property type="component" value="Unassembled WGS sequence"/>
</dbReference>
<feature type="signal peptide" evidence="1">
    <location>
        <begin position="1"/>
        <end position="23"/>
    </location>
</feature>
<dbReference type="InterPro" id="IPR039366">
    <property type="entry name" value="Pilotin"/>
</dbReference>
<keyword evidence="1" id="KW-0732">Signal</keyword>
<keyword evidence="3" id="KW-1185">Reference proteome</keyword>
<evidence type="ECO:0000256" key="1">
    <source>
        <dbReference type="SAM" id="SignalP"/>
    </source>
</evidence>
<dbReference type="EMBL" id="BSNX01000066">
    <property type="protein sequence ID" value="GLQ74863.1"/>
    <property type="molecule type" value="Genomic_DNA"/>
</dbReference>
<evidence type="ECO:0000313" key="3">
    <source>
        <dbReference type="Proteomes" id="UP001156690"/>
    </source>
</evidence>
<dbReference type="AlphaFoldDB" id="A0AAV5NWE3"/>
<feature type="chain" id="PRO_5043461851" description="Lipo-like protein" evidence="1">
    <location>
        <begin position="24"/>
        <end position="146"/>
    </location>
</feature>
<dbReference type="InterPro" id="IPR053196">
    <property type="entry name" value="Lipoprotein_YbaY-like"/>
</dbReference>
<reference evidence="3" key="1">
    <citation type="journal article" date="2019" name="Int. J. Syst. Evol. Microbiol.">
        <title>The Global Catalogue of Microorganisms (GCM) 10K type strain sequencing project: providing services to taxonomists for standard genome sequencing and annotation.</title>
        <authorList>
            <consortium name="The Broad Institute Genomics Platform"/>
            <consortium name="The Broad Institute Genome Sequencing Center for Infectious Disease"/>
            <person name="Wu L."/>
            <person name="Ma J."/>
        </authorList>
    </citation>
    <scope>NUCLEOTIDE SEQUENCE [LARGE SCALE GENOMIC DNA]</scope>
    <source>
        <strain evidence="3">NBRC 15640</strain>
    </source>
</reference>
<evidence type="ECO:0008006" key="4">
    <source>
        <dbReference type="Google" id="ProtNLM"/>
    </source>
</evidence>
<dbReference type="PANTHER" id="PTHR38013:SF1">
    <property type="entry name" value="GLYCOPROTEIN_POLYSACCHARIDE METABOLISM"/>
    <property type="match status" value="1"/>
</dbReference>
<dbReference type="RefSeq" id="WP_126608174.1">
    <property type="nucleotide sequence ID" value="NZ_AP025144.1"/>
</dbReference>
<sequence length="146" mass="16046">MKKLLVLVMTAAAGIGLVGCQNAEESSATVEVKPVEMAFVEGSIYYRERIALPDNAQVSVSLQDISLADAPSVLLAKQEFEANGNQVPFYFKLDYNKANILPQHTYSVSARIEVDGELIFITDTVFPVITDVNQTHKLDLMLVNAR</sequence>
<proteinExistence type="predicted"/>
<dbReference type="Pfam" id="PF09619">
    <property type="entry name" value="YscW"/>
    <property type="match status" value="1"/>
</dbReference>